<proteinExistence type="predicted"/>
<dbReference type="SUPFAM" id="SSF48452">
    <property type="entry name" value="TPR-like"/>
    <property type="match status" value="1"/>
</dbReference>
<evidence type="ECO:0000259" key="3">
    <source>
        <dbReference type="Pfam" id="PF00144"/>
    </source>
</evidence>
<comment type="caution">
    <text evidence="4">The sequence shown here is derived from an EMBL/GenBank/DDBJ whole genome shotgun (WGS) entry which is preliminary data.</text>
</comment>
<accession>A0A3M9MU26</accession>
<reference evidence="4 5" key="1">
    <citation type="submission" date="2018-11" db="EMBL/GenBank/DDBJ databases">
        <title>Rufibacter latericius sp. nov., isolated from water in Baiyang Lake.</title>
        <authorList>
            <person name="Yang Y."/>
        </authorList>
    </citation>
    <scope>NUCLEOTIDE SEQUENCE [LARGE SCALE GENOMIC DNA]</scope>
    <source>
        <strain evidence="4 5">R-22-1c-1</strain>
    </source>
</reference>
<dbReference type="Gene3D" id="3.40.710.10">
    <property type="entry name" value="DD-peptidase/beta-lactamase superfamily"/>
    <property type="match status" value="1"/>
</dbReference>
<dbReference type="SUPFAM" id="SSF56601">
    <property type="entry name" value="beta-lactamase/transpeptidase-like"/>
    <property type="match status" value="1"/>
</dbReference>
<protein>
    <recommendedName>
        <fullName evidence="3">Beta-lactamase-related domain-containing protein</fullName>
    </recommendedName>
</protein>
<dbReference type="EMBL" id="RJJD01000004">
    <property type="protein sequence ID" value="RNI28695.1"/>
    <property type="molecule type" value="Genomic_DNA"/>
</dbReference>
<evidence type="ECO:0000256" key="1">
    <source>
        <dbReference type="PROSITE-ProRule" id="PRU00339"/>
    </source>
</evidence>
<dbReference type="PANTHER" id="PTHR46825">
    <property type="entry name" value="D-ALANYL-D-ALANINE-CARBOXYPEPTIDASE/ENDOPEPTIDASE AMPH"/>
    <property type="match status" value="1"/>
</dbReference>
<feature type="signal peptide" evidence="2">
    <location>
        <begin position="1"/>
        <end position="20"/>
    </location>
</feature>
<dbReference type="AlphaFoldDB" id="A0A3M9MU26"/>
<evidence type="ECO:0000256" key="2">
    <source>
        <dbReference type="SAM" id="SignalP"/>
    </source>
</evidence>
<dbReference type="Gene3D" id="1.25.40.10">
    <property type="entry name" value="Tetratricopeptide repeat domain"/>
    <property type="match status" value="1"/>
</dbReference>
<name>A0A3M9MU26_9BACT</name>
<gene>
    <name evidence="4" type="ORF">EFB08_08655</name>
</gene>
<dbReference type="InterPro" id="IPR050491">
    <property type="entry name" value="AmpC-like"/>
</dbReference>
<dbReference type="InterPro" id="IPR011990">
    <property type="entry name" value="TPR-like_helical_dom_sf"/>
</dbReference>
<evidence type="ECO:0000313" key="5">
    <source>
        <dbReference type="Proteomes" id="UP000272117"/>
    </source>
</evidence>
<dbReference type="OrthoDB" id="9797709at2"/>
<dbReference type="RefSeq" id="WP_123126552.1">
    <property type="nucleotide sequence ID" value="NZ_RJJD01000004.1"/>
</dbReference>
<sequence>MDKKLLTLAFLFCYCWGLHAQPAPPAKEIRQVENNLIPFVPVNGFPGWNIHERMKYYRVPGLSIAVIKDFKIAWAKGYGLADTLKKTPVTTQTMFSAGSISKLVMAAAALRLVQDGKLSLDAPINQYLTSWKIPENDFTRKTPITFRMLLSHTGGTTPSSYFGFTPDKKPLPTIVDILSGTAVAESRPVVVNSEPVKEFRYSGGGSMIAQLALMDVAKMDFAPLVKKTVFDPLGMQNSTFAQPLPSEFAAKAAWAYSAAPWFKGMPYVYPQQPAAGLYSTPTDLAKFFLDLQNAYRGKGKILQQALAQQMSTPQVTVSEGFYKEQMGLGPFLLQRTDNQENKGIYFEFTGVNAGFLAYGIANLTEGYGAIIMLNSGDDVNGLGKEIRRAVAKTYGWHNFLPEAITPLSLSPTELDQFTGRYRRGPDEVVYLRREKNYLVENVNDGPDIYTFPIAKDTLVFTDFNIKGFVRRDAQGKVISLQTAWQDKPMPRMRDDEFTPSELLKAQRFTEAKEGFRQLKMNESQLTYLAYELLNKPTPALAAAKAILEVALEQHPTSAMVQARFGDYFAKMNDKPNAIRSYTKALELDPSDLQAKEKLSQLKQEP</sequence>
<keyword evidence="2" id="KW-0732">Signal</keyword>
<dbReference type="PROSITE" id="PS50005">
    <property type="entry name" value="TPR"/>
    <property type="match status" value="1"/>
</dbReference>
<dbReference type="InterPro" id="IPR001466">
    <property type="entry name" value="Beta-lactam-related"/>
</dbReference>
<dbReference type="Pfam" id="PF00144">
    <property type="entry name" value="Beta-lactamase"/>
    <property type="match status" value="1"/>
</dbReference>
<feature type="domain" description="Beta-lactamase-related" evidence="3">
    <location>
        <begin position="50"/>
        <end position="378"/>
    </location>
</feature>
<dbReference type="SMART" id="SM00028">
    <property type="entry name" value="TPR"/>
    <property type="match status" value="1"/>
</dbReference>
<dbReference type="Proteomes" id="UP000272117">
    <property type="component" value="Unassembled WGS sequence"/>
</dbReference>
<keyword evidence="5" id="KW-1185">Reference proteome</keyword>
<feature type="repeat" description="TPR" evidence="1">
    <location>
        <begin position="558"/>
        <end position="591"/>
    </location>
</feature>
<dbReference type="InterPro" id="IPR012338">
    <property type="entry name" value="Beta-lactam/transpept-like"/>
</dbReference>
<feature type="chain" id="PRO_5017989351" description="Beta-lactamase-related domain-containing protein" evidence="2">
    <location>
        <begin position="21"/>
        <end position="605"/>
    </location>
</feature>
<organism evidence="4 5">
    <name type="scientific">Rufibacter latericius</name>
    <dbReference type="NCBI Taxonomy" id="2487040"/>
    <lineage>
        <taxon>Bacteria</taxon>
        <taxon>Pseudomonadati</taxon>
        <taxon>Bacteroidota</taxon>
        <taxon>Cytophagia</taxon>
        <taxon>Cytophagales</taxon>
        <taxon>Hymenobacteraceae</taxon>
        <taxon>Rufibacter</taxon>
    </lineage>
</organism>
<keyword evidence="1" id="KW-0802">TPR repeat</keyword>
<dbReference type="PANTHER" id="PTHR46825:SF9">
    <property type="entry name" value="BETA-LACTAMASE-RELATED DOMAIN-CONTAINING PROTEIN"/>
    <property type="match status" value="1"/>
</dbReference>
<dbReference type="InterPro" id="IPR019734">
    <property type="entry name" value="TPR_rpt"/>
</dbReference>
<evidence type="ECO:0000313" key="4">
    <source>
        <dbReference type="EMBL" id="RNI28695.1"/>
    </source>
</evidence>